<keyword evidence="5 6" id="KW-0472">Membrane</keyword>
<keyword evidence="4 6" id="KW-1133">Transmembrane helix</keyword>
<reference evidence="7" key="2">
    <citation type="submission" date="2021-04" db="EMBL/GenBank/DDBJ databases">
        <authorList>
            <person name="Gilroy R."/>
        </authorList>
    </citation>
    <scope>NUCLEOTIDE SEQUENCE</scope>
    <source>
        <strain evidence="7">F6-6636</strain>
    </source>
</reference>
<sequence length="344" mass="39195">MTPYQKFIHKQTLRRIVVLLSLCLLLWLFRHMLSLFLLTFIFTFLITRLTNWVRRHVNVKPALIVVPVYAVIVGLIYYAVVHYVPLILHQSMRLINQVYAFYHSSAFDKDQFVMYLNHYLSHFNMAAQLKTGLSKLLTYISGISSTGIMIFFAFLLSFFFALETKQLKHFGDELVNSKFGWYFKDVGYFGKKFVSTFGVVIEAQILIALVNTALTVIALAIMKMPNIPSLGVMVFLLSMIPVAGVIISFIPLSIIGYSVGGLRYVVYLLILILIIHTLEAYVLNPRFMASRTKLPIFCTFIVLLISERLFGTWGLIVGIPIFTFLLDILGVQSIKPPVSNNKKA</sequence>
<evidence type="ECO:0000313" key="8">
    <source>
        <dbReference type="Proteomes" id="UP000777303"/>
    </source>
</evidence>
<gene>
    <name evidence="7" type="ORF">H9901_01595</name>
</gene>
<evidence type="ECO:0000256" key="3">
    <source>
        <dbReference type="ARBA" id="ARBA00022692"/>
    </source>
</evidence>
<protein>
    <submittedName>
        <fullName evidence="7">AI-2E family transporter</fullName>
    </submittedName>
</protein>
<evidence type="ECO:0000256" key="6">
    <source>
        <dbReference type="SAM" id="Phobius"/>
    </source>
</evidence>
<feature type="transmembrane region" description="Helical" evidence="6">
    <location>
        <begin position="264"/>
        <end position="282"/>
    </location>
</feature>
<organism evidence="7 8">
    <name type="scientific">Candidatus Paralactobacillus gallistercoris</name>
    <dbReference type="NCBI Taxonomy" id="2838724"/>
    <lineage>
        <taxon>Bacteria</taxon>
        <taxon>Bacillati</taxon>
        <taxon>Bacillota</taxon>
        <taxon>Bacilli</taxon>
        <taxon>Lactobacillales</taxon>
        <taxon>Lactobacillaceae</taxon>
        <taxon>Lactobacillus</taxon>
    </lineage>
</organism>
<dbReference type="InterPro" id="IPR002549">
    <property type="entry name" value="AI-2E-like"/>
</dbReference>
<evidence type="ECO:0000256" key="2">
    <source>
        <dbReference type="ARBA" id="ARBA00009773"/>
    </source>
</evidence>
<proteinExistence type="inferred from homology"/>
<dbReference type="Pfam" id="PF01594">
    <property type="entry name" value="AI-2E_transport"/>
    <property type="match status" value="1"/>
</dbReference>
<feature type="transmembrane region" description="Helical" evidence="6">
    <location>
        <begin position="197"/>
        <end position="222"/>
    </location>
</feature>
<dbReference type="Proteomes" id="UP000777303">
    <property type="component" value="Unassembled WGS sequence"/>
</dbReference>
<comment type="similarity">
    <text evidence="2">Belongs to the autoinducer-2 exporter (AI-2E) (TC 2.A.86) family.</text>
</comment>
<evidence type="ECO:0000256" key="1">
    <source>
        <dbReference type="ARBA" id="ARBA00004141"/>
    </source>
</evidence>
<dbReference type="GO" id="GO:0055085">
    <property type="term" value="P:transmembrane transport"/>
    <property type="evidence" value="ECO:0007669"/>
    <property type="project" value="TreeGrafter"/>
</dbReference>
<dbReference type="PANTHER" id="PTHR21716">
    <property type="entry name" value="TRANSMEMBRANE PROTEIN"/>
    <property type="match status" value="1"/>
</dbReference>
<evidence type="ECO:0000256" key="4">
    <source>
        <dbReference type="ARBA" id="ARBA00022989"/>
    </source>
</evidence>
<feature type="transmembrane region" description="Helical" evidence="6">
    <location>
        <begin position="66"/>
        <end position="88"/>
    </location>
</feature>
<feature type="transmembrane region" description="Helical" evidence="6">
    <location>
        <begin position="136"/>
        <end position="162"/>
    </location>
</feature>
<evidence type="ECO:0000256" key="5">
    <source>
        <dbReference type="ARBA" id="ARBA00023136"/>
    </source>
</evidence>
<dbReference type="GO" id="GO:0016020">
    <property type="term" value="C:membrane"/>
    <property type="evidence" value="ECO:0007669"/>
    <property type="project" value="UniProtKB-SubCell"/>
</dbReference>
<name>A0A948TIR4_9LACO</name>
<dbReference type="EMBL" id="JAHLFS010000022">
    <property type="protein sequence ID" value="MBU3851378.1"/>
    <property type="molecule type" value="Genomic_DNA"/>
</dbReference>
<keyword evidence="3 6" id="KW-0812">Transmembrane</keyword>
<feature type="transmembrane region" description="Helical" evidence="6">
    <location>
        <begin position="234"/>
        <end position="258"/>
    </location>
</feature>
<dbReference type="AlphaFoldDB" id="A0A948TIR4"/>
<evidence type="ECO:0000313" key="7">
    <source>
        <dbReference type="EMBL" id="MBU3851378.1"/>
    </source>
</evidence>
<comment type="subcellular location">
    <subcellularLocation>
        <location evidence="1">Membrane</location>
        <topology evidence="1">Multi-pass membrane protein</topology>
    </subcellularLocation>
</comment>
<dbReference type="PANTHER" id="PTHR21716:SF62">
    <property type="entry name" value="TRANSPORT PROTEIN YDBI-RELATED"/>
    <property type="match status" value="1"/>
</dbReference>
<comment type="caution">
    <text evidence="7">The sequence shown here is derived from an EMBL/GenBank/DDBJ whole genome shotgun (WGS) entry which is preliminary data.</text>
</comment>
<reference evidence="7" key="1">
    <citation type="journal article" date="2021" name="PeerJ">
        <title>Extensive microbial diversity within the chicken gut microbiome revealed by metagenomics and culture.</title>
        <authorList>
            <person name="Gilroy R."/>
            <person name="Ravi A."/>
            <person name="Getino M."/>
            <person name="Pursley I."/>
            <person name="Horton D.L."/>
            <person name="Alikhan N.F."/>
            <person name="Baker D."/>
            <person name="Gharbi K."/>
            <person name="Hall N."/>
            <person name="Watson M."/>
            <person name="Adriaenssens E.M."/>
            <person name="Foster-Nyarko E."/>
            <person name="Jarju S."/>
            <person name="Secka A."/>
            <person name="Antonio M."/>
            <person name="Oren A."/>
            <person name="Chaudhuri R.R."/>
            <person name="La Ragione R."/>
            <person name="Hildebrand F."/>
            <person name="Pallen M.J."/>
        </authorList>
    </citation>
    <scope>NUCLEOTIDE SEQUENCE</scope>
    <source>
        <strain evidence="7">F6-6636</strain>
    </source>
</reference>
<feature type="transmembrane region" description="Helical" evidence="6">
    <location>
        <begin position="16"/>
        <end position="46"/>
    </location>
</feature>
<accession>A0A948TIR4</accession>
<feature type="transmembrane region" description="Helical" evidence="6">
    <location>
        <begin position="316"/>
        <end position="334"/>
    </location>
</feature>